<dbReference type="Pfam" id="PF00501">
    <property type="entry name" value="AMP-binding"/>
    <property type="match status" value="1"/>
</dbReference>
<evidence type="ECO:0000313" key="12">
    <source>
        <dbReference type="Proteomes" id="UP000257123"/>
    </source>
</evidence>
<reference evidence="11 12" key="1">
    <citation type="submission" date="2017-07" db="EMBL/GenBank/DDBJ databases">
        <title>Draft genome sequence of aerobic hyperthermophilic archaea, Pyrobaculum aerophilum YKB31 and YKB32.</title>
        <authorList>
            <person name="Mochizuki T."/>
            <person name="Berliner A.J."/>
            <person name="Yoshida-Takashima Y."/>
            <person name="Takaki Y."/>
            <person name="Nunoura T."/>
            <person name="Takai K."/>
        </authorList>
    </citation>
    <scope>NUCLEOTIDE SEQUENCE [LARGE SCALE GENOMIC DNA]</scope>
    <source>
        <strain evidence="9 12">YKB31</strain>
        <strain evidence="10 11">YKB32</strain>
    </source>
</reference>
<evidence type="ECO:0000256" key="2">
    <source>
        <dbReference type="ARBA" id="ARBA00022598"/>
    </source>
</evidence>
<dbReference type="Proteomes" id="UP000257123">
    <property type="component" value="Unassembled WGS sequence"/>
</dbReference>
<proteinExistence type="inferred from homology"/>
<dbReference type="PANTHER" id="PTHR24095">
    <property type="entry name" value="ACETYL-COENZYME A SYNTHETASE"/>
    <property type="match status" value="1"/>
</dbReference>
<evidence type="ECO:0000313" key="10">
    <source>
        <dbReference type="EMBL" id="RFA96830.1"/>
    </source>
</evidence>
<dbReference type="Gene3D" id="3.30.300.30">
    <property type="match status" value="1"/>
</dbReference>
<feature type="domain" description="Acetyl-coenzyme A synthetase N-terminal" evidence="7">
    <location>
        <begin position="3"/>
        <end position="56"/>
    </location>
</feature>
<comment type="similarity">
    <text evidence="1">Belongs to the ATP-dependent AMP-binding enzyme family.</text>
</comment>
<reference evidence="8" key="2">
    <citation type="journal article" date="2020" name="bioRxiv">
        <title>A rank-normalized archaeal taxonomy based on genome phylogeny resolves widespread incomplete and uneven classifications.</title>
        <authorList>
            <person name="Rinke C."/>
            <person name="Chuvochina M."/>
            <person name="Mussig A.J."/>
            <person name="Chaumeil P.-A."/>
            <person name="Waite D.W."/>
            <person name="Whitman W.B."/>
            <person name="Parks D.H."/>
            <person name="Hugenholtz P."/>
        </authorList>
    </citation>
    <scope>NUCLEOTIDE SEQUENCE</scope>
    <source>
        <strain evidence="8">UBA8839</strain>
    </source>
</reference>
<dbReference type="GO" id="GO:0005524">
    <property type="term" value="F:ATP binding"/>
    <property type="evidence" value="ECO:0007669"/>
    <property type="project" value="UniProtKB-KW"/>
</dbReference>
<keyword evidence="3" id="KW-0547">Nucleotide-binding</keyword>
<evidence type="ECO:0000313" key="9">
    <source>
        <dbReference type="EMBL" id="RFA93956.1"/>
    </source>
</evidence>
<dbReference type="OMA" id="VDNWWST"/>
<evidence type="ECO:0000259" key="6">
    <source>
        <dbReference type="Pfam" id="PF13193"/>
    </source>
</evidence>
<dbReference type="OrthoDB" id="193284at2157"/>
<dbReference type="InterPro" id="IPR000873">
    <property type="entry name" value="AMP-dep_synth/lig_dom"/>
</dbReference>
<dbReference type="EMBL" id="NMUE01000048">
    <property type="protein sequence ID" value="RFA93956.1"/>
    <property type="molecule type" value="Genomic_DNA"/>
</dbReference>
<name>A0A371R0J8_9CREN</name>
<feature type="domain" description="AMP-binding enzyme C-terminal" evidence="6">
    <location>
        <begin position="498"/>
        <end position="573"/>
    </location>
</feature>
<dbReference type="EMBL" id="NMUF01000033">
    <property type="protein sequence ID" value="RFA96830.1"/>
    <property type="molecule type" value="Genomic_DNA"/>
</dbReference>
<keyword evidence="2 8" id="KW-0436">Ligase</keyword>
<evidence type="ECO:0000313" key="8">
    <source>
        <dbReference type="EMBL" id="HII47020.1"/>
    </source>
</evidence>
<dbReference type="InterPro" id="IPR020845">
    <property type="entry name" value="AMP-binding_CS"/>
</dbReference>
<dbReference type="Pfam" id="PF16177">
    <property type="entry name" value="ACAS_N"/>
    <property type="match status" value="1"/>
</dbReference>
<dbReference type="Pfam" id="PF13193">
    <property type="entry name" value="AMP-binding_C"/>
    <property type="match status" value="1"/>
</dbReference>
<dbReference type="Gene3D" id="3.40.50.12780">
    <property type="entry name" value="N-terminal domain of ligase-like"/>
    <property type="match status" value="1"/>
</dbReference>
<dbReference type="Proteomes" id="UP000651120">
    <property type="component" value="Unassembled WGS sequence"/>
</dbReference>
<keyword evidence="4" id="KW-0067">ATP-binding</keyword>
<evidence type="ECO:0000259" key="7">
    <source>
        <dbReference type="Pfam" id="PF16177"/>
    </source>
</evidence>
<dbReference type="Proteomes" id="UP000256877">
    <property type="component" value="Unassembled WGS sequence"/>
</dbReference>
<evidence type="ECO:0000256" key="4">
    <source>
        <dbReference type="ARBA" id="ARBA00022840"/>
    </source>
</evidence>
<evidence type="ECO:0000256" key="1">
    <source>
        <dbReference type="ARBA" id="ARBA00006432"/>
    </source>
</evidence>
<dbReference type="InterPro" id="IPR045851">
    <property type="entry name" value="AMP-bd_C_sf"/>
</dbReference>
<dbReference type="InterPro" id="IPR025110">
    <property type="entry name" value="AMP-bd_C"/>
</dbReference>
<dbReference type="PROSITE" id="PS00455">
    <property type="entry name" value="AMP_BINDING"/>
    <property type="match status" value="1"/>
</dbReference>
<dbReference type="GO" id="GO:0006085">
    <property type="term" value="P:acetyl-CoA biosynthetic process"/>
    <property type="evidence" value="ECO:0007669"/>
    <property type="project" value="TreeGrafter"/>
</dbReference>
<dbReference type="AlphaFoldDB" id="A0A371R0J8"/>
<comment type="caution">
    <text evidence="10">The sequence shown here is derived from an EMBL/GenBank/DDBJ whole genome shotgun (WGS) entry which is preliminary data.</text>
</comment>
<evidence type="ECO:0000259" key="5">
    <source>
        <dbReference type="Pfam" id="PF00501"/>
    </source>
</evidence>
<dbReference type="InterPro" id="IPR042099">
    <property type="entry name" value="ANL_N_sf"/>
</dbReference>
<dbReference type="RefSeq" id="WP_011008688.1">
    <property type="nucleotide sequence ID" value="NZ_DAIOPL010000002.1"/>
</dbReference>
<dbReference type="GeneID" id="1464561"/>
<accession>A0A371R0J8</accession>
<gene>
    <name evidence="9" type="ORF">CGL51_11655</name>
    <name evidence="10" type="ORF">CGL52_10245</name>
    <name evidence="8" type="ORF">HA333_06130</name>
</gene>
<sequence length="615" mass="68867">MDYIEFWRKSISYPEIFWESVAKELFWKKKWEKPLDGSNPPFYRWFVGGVTNITYNILERHSKDKPAIIWFNSELKPHIITYGELSQEVNKWACLLKKAGVQQGDRVTIYMPMIPQAAYAMLAVAKIGAVHNVVFSGFSVRALHERILDSGSKIILTVDAMRRRGKVIKLAEIALKAADSARVVVFNYLGEKIDGDFVQAENLLEKCEIEYTWVKSDDPLFILYTSGTTGKPKGIYHGHGSYMVWAYAHTKWFFGFEKGDILFSTADIGWINGHTYGLYGPLLNGSTVVWYEDAPDYPHPGVWWEIVDRSKATFIWLSPTAVRLLMRYGEEWPAKYSLESLKMVVSAGEILGKEAWKWLKSHVCKNRQGCHVVETWGQTENSGFIAAPGGYGVGGIRYKEGSVGLPYPGIDVRIYDDNGQELPPGAKGHVVILPPTPPAFALGIWGNPARWIEAYWSKFPGVYYTGDVGIKDEEGYIYILGRADDVIKIAGHRLSPAEVENIVATFPGVVEAATVGVPDEIKGTTLAIFVVPKEGVRINSQEVVEFLKREFGPVAVVSKVYVVNKLPKTRTGKIMRRVLRALISGGEIGDISTLEDEASIDEVKRALEEVKIISS</sequence>
<protein>
    <submittedName>
        <fullName evidence="8">Acetate--CoA ligase</fullName>
    </submittedName>
    <submittedName>
        <fullName evidence="10">Acetyl-CoA synthetase</fullName>
    </submittedName>
</protein>
<dbReference type="EMBL" id="DUJP01000027">
    <property type="protein sequence ID" value="HII47020.1"/>
    <property type="molecule type" value="Genomic_DNA"/>
</dbReference>
<dbReference type="SUPFAM" id="SSF56801">
    <property type="entry name" value="Acetyl-CoA synthetase-like"/>
    <property type="match status" value="1"/>
</dbReference>
<dbReference type="InterPro" id="IPR032387">
    <property type="entry name" value="ACAS_N"/>
</dbReference>
<feature type="domain" description="AMP-dependent synthetase/ligase" evidence="5">
    <location>
        <begin position="61"/>
        <end position="432"/>
    </location>
</feature>
<dbReference type="PANTHER" id="PTHR24095:SF232">
    <property type="entry name" value="ACETYL-COENZYME A SYNTHETASE"/>
    <property type="match status" value="1"/>
</dbReference>
<dbReference type="GO" id="GO:0003987">
    <property type="term" value="F:acetate-CoA ligase activity"/>
    <property type="evidence" value="ECO:0007669"/>
    <property type="project" value="TreeGrafter"/>
</dbReference>
<evidence type="ECO:0000313" key="11">
    <source>
        <dbReference type="Proteomes" id="UP000256877"/>
    </source>
</evidence>
<evidence type="ECO:0000256" key="3">
    <source>
        <dbReference type="ARBA" id="ARBA00022741"/>
    </source>
</evidence>
<organism evidence="10 11">
    <name type="scientific">Pyrobaculum aerophilum</name>
    <dbReference type="NCBI Taxonomy" id="13773"/>
    <lineage>
        <taxon>Archaea</taxon>
        <taxon>Thermoproteota</taxon>
        <taxon>Thermoprotei</taxon>
        <taxon>Thermoproteales</taxon>
        <taxon>Thermoproteaceae</taxon>
        <taxon>Pyrobaculum</taxon>
    </lineage>
</organism>